<comment type="caution">
    <text evidence="3">The sequence shown here is derived from an EMBL/GenBank/DDBJ whole genome shotgun (WGS) entry which is preliminary data.</text>
</comment>
<feature type="region of interest" description="Disordered" evidence="1">
    <location>
        <begin position="257"/>
        <end position="281"/>
    </location>
</feature>
<dbReference type="EMBL" id="AZBU02000008">
    <property type="protein sequence ID" value="TKR66640.1"/>
    <property type="molecule type" value="Genomic_DNA"/>
</dbReference>
<feature type="transmembrane region" description="Helical" evidence="2">
    <location>
        <begin position="59"/>
        <end position="77"/>
    </location>
</feature>
<keyword evidence="2" id="KW-0812">Transmembrane</keyword>
<protein>
    <recommendedName>
        <fullName evidence="5">MARVEL domain-containing protein</fullName>
    </recommendedName>
</protein>
<feature type="transmembrane region" description="Helical" evidence="2">
    <location>
        <begin position="178"/>
        <end position="199"/>
    </location>
</feature>
<evidence type="ECO:0008006" key="5">
    <source>
        <dbReference type="Google" id="ProtNLM"/>
    </source>
</evidence>
<evidence type="ECO:0000313" key="3">
    <source>
        <dbReference type="EMBL" id="TKR66640.1"/>
    </source>
</evidence>
<sequence length="281" mass="32007">MDARETGYLPRNGGARNSAYYAQQQQQQRLSAEIKEENNVIVKEPIDCTPMMCIHPAALFHWFEFLLFFILHFLVQVTCDSDTCTMILNEFGYKAMWQIYVLIVDFVLWLVVCVVLILYSLNMHRSMPDMILAIEKIYAIVGVIAMIIAGAAGTYSAVQANDDEINFMGRGNGHIQPQWIAAACLEFIIAIVLILDILIQRREGYPFSVNFPKRSPKKAPSDSTNMLTTSAYNDFDANPYKPTSQLPIQYTGQYNSQYNGNQFSQEPGIRRPQSGRTEHFY</sequence>
<keyword evidence="2" id="KW-1133">Transmembrane helix</keyword>
<organism evidence="3 4">
    <name type="scientific">Steinernema carpocapsae</name>
    <name type="common">Entomopathogenic nematode</name>
    <dbReference type="NCBI Taxonomy" id="34508"/>
    <lineage>
        <taxon>Eukaryota</taxon>
        <taxon>Metazoa</taxon>
        <taxon>Ecdysozoa</taxon>
        <taxon>Nematoda</taxon>
        <taxon>Chromadorea</taxon>
        <taxon>Rhabditida</taxon>
        <taxon>Tylenchina</taxon>
        <taxon>Panagrolaimomorpha</taxon>
        <taxon>Strongyloidoidea</taxon>
        <taxon>Steinernematidae</taxon>
        <taxon>Steinernema</taxon>
    </lineage>
</organism>
<evidence type="ECO:0000313" key="4">
    <source>
        <dbReference type="Proteomes" id="UP000298663"/>
    </source>
</evidence>
<reference evidence="3 4" key="2">
    <citation type="journal article" date="2019" name="G3 (Bethesda)">
        <title>Hybrid Assembly of the Genome of the Entomopathogenic Nematode Steinernema carpocapsae Identifies the X-Chromosome.</title>
        <authorList>
            <person name="Serra L."/>
            <person name="Macchietto M."/>
            <person name="Macias-Munoz A."/>
            <person name="McGill C.J."/>
            <person name="Rodriguez I.M."/>
            <person name="Rodriguez B."/>
            <person name="Murad R."/>
            <person name="Mortazavi A."/>
        </authorList>
    </citation>
    <scope>NUCLEOTIDE SEQUENCE [LARGE SCALE GENOMIC DNA]</scope>
    <source>
        <strain evidence="3 4">ALL</strain>
    </source>
</reference>
<proteinExistence type="predicted"/>
<dbReference type="AlphaFoldDB" id="A0A4U5MC01"/>
<evidence type="ECO:0000256" key="1">
    <source>
        <dbReference type="SAM" id="MobiDB-lite"/>
    </source>
</evidence>
<name>A0A4U5MC01_STECR</name>
<accession>A0A4U5MC01</accession>
<evidence type="ECO:0000256" key="2">
    <source>
        <dbReference type="SAM" id="Phobius"/>
    </source>
</evidence>
<dbReference type="OrthoDB" id="5830541at2759"/>
<dbReference type="Proteomes" id="UP000298663">
    <property type="component" value="Unassembled WGS sequence"/>
</dbReference>
<feature type="transmembrane region" description="Helical" evidence="2">
    <location>
        <begin position="137"/>
        <end position="158"/>
    </location>
</feature>
<feature type="transmembrane region" description="Helical" evidence="2">
    <location>
        <begin position="97"/>
        <end position="121"/>
    </location>
</feature>
<keyword evidence="2" id="KW-0472">Membrane</keyword>
<gene>
    <name evidence="3" type="ORF">L596_022906</name>
</gene>
<reference evidence="3 4" key="1">
    <citation type="journal article" date="2015" name="Genome Biol.">
        <title>Comparative genomics of Steinernema reveals deeply conserved gene regulatory networks.</title>
        <authorList>
            <person name="Dillman A.R."/>
            <person name="Macchietto M."/>
            <person name="Porter C.F."/>
            <person name="Rogers A."/>
            <person name="Williams B."/>
            <person name="Antoshechkin I."/>
            <person name="Lee M.M."/>
            <person name="Goodwin Z."/>
            <person name="Lu X."/>
            <person name="Lewis E.E."/>
            <person name="Goodrich-Blair H."/>
            <person name="Stock S.P."/>
            <person name="Adams B.J."/>
            <person name="Sternberg P.W."/>
            <person name="Mortazavi A."/>
        </authorList>
    </citation>
    <scope>NUCLEOTIDE SEQUENCE [LARGE SCALE GENOMIC DNA]</scope>
    <source>
        <strain evidence="3 4">ALL</strain>
    </source>
</reference>
<keyword evidence="4" id="KW-1185">Reference proteome</keyword>